<protein>
    <submittedName>
        <fullName evidence="3">Uncharacterized protein</fullName>
    </submittedName>
</protein>
<dbReference type="OrthoDB" id="415532at2759"/>
<evidence type="ECO:0000259" key="2">
    <source>
        <dbReference type="Pfam" id="PF21666"/>
    </source>
</evidence>
<accession>A0A9W9SCH7</accession>
<dbReference type="InterPro" id="IPR049207">
    <property type="entry name" value="DUF4246_N"/>
</dbReference>
<dbReference type="InterPro" id="IPR025340">
    <property type="entry name" value="DUF4246"/>
</dbReference>
<gene>
    <name evidence="3" type="ORF">N7509_012999</name>
</gene>
<dbReference type="GeneID" id="81376616"/>
<name>A0A9W9SCH7_9EURO</name>
<organism evidence="3 4">
    <name type="scientific">Penicillium cosmopolitanum</name>
    <dbReference type="NCBI Taxonomy" id="1131564"/>
    <lineage>
        <taxon>Eukaryota</taxon>
        <taxon>Fungi</taxon>
        <taxon>Dikarya</taxon>
        <taxon>Ascomycota</taxon>
        <taxon>Pezizomycotina</taxon>
        <taxon>Eurotiomycetes</taxon>
        <taxon>Eurotiomycetidae</taxon>
        <taxon>Eurotiales</taxon>
        <taxon>Aspergillaceae</taxon>
        <taxon>Penicillium</taxon>
    </lineage>
</organism>
<dbReference type="Proteomes" id="UP001147747">
    <property type="component" value="Unassembled WGS sequence"/>
</dbReference>
<proteinExistence type="predicted"/>
<dbReference type="Pfam" id="PF14033">
    <property type="entry name" value="DUF4246"/>
    <property type="match status" value="1"/>
</dbReference>
<feature type="domain" description="DUF4246" evidence="2">
    <location>
        <begin position="11"/>
        <end position="86"/>
    </location>
</feature>
<dbReference type="PANTHER" id="PTHR33119">
    <property type="entry name" value="IFI3P"/>
    <property type="match status" value="1"/>
</dbReference>
<dbReference type="EMBL" id="JAPZBU010000012">
    <property type="protein sequence ID" value="KAJ5376113.1"/>
    <property type="molecule type" value="Genomic_DNA"/>
</dbReference>
<keyword evidence="4" id="KW-1185">Reference proteome</keyword>
<reference evidence="3" key="2">
    <citation type="journal article" date="2023" name="IMA Fungus">
        <title>Comparative genomic study of the Penicillium genus elucidates a diverse pangenome and 15 lateral gene transfer events.</title>
        <authorList>
            <person name="Petersen C."/>
            <person name="Sorensen T."/>
            <person name="Nielsen M.R."/>
            <person name="Sondergaard T.E."/>
            <person name="Sorensen J.L."/>
            <person name="Fitzpatrick D.A."/>
            <person name="Frisvad J.C."/>
            <person name="Nielsen K.L."/>
        </authorList>
    </citation>
    <scope>NUCLEOTIDE SEQUENCE</scope>
    <source>
        <strain evidence="3">IBT 29677</strain>
    </source>
</reference>
<reference evidence="3" key="1">
    <citation type="submission" date="2022-12" db="EMBL/GenBank/DDBJ databases">
        <authorList>
            <person name="Petersen C."/>
        </authorList>
    </citation>
    <scope>NUCLEOTIDE SEQUENCE</scope>
    <source>
        <strain evidence="3">IBT 29677</strain>
    </source>
</reference>
<evidence type="ECO:0000259" key="1">
    <source>
        <dbReference type="Pfam" id="PF14033"/>
    </source>
</evidence>
<feature type="domain" description="DUF4246" evidence="1">
    <location>
        <begin position="97"/>
        <end position="521"/>
    </location>
</feature>
<sequence length="585" mass="66475">MGSAKQPVSLMPGFNVPLNKLPKKNVFDSYAEGFPLALLPEEMEAGMYATTQREIVMMRFMNTIMEKPEWDRKIFDTEITAKWRNEIAQSGQDVSPKMIDWIVKEVEWKAKILKETGIVSAFDPGVFRSDAAVPEEVRQALKDAVKPLEDVPEDQKDYHPGSDNQVINLVHPSLFPIVYGRTRVLADNIIDLDDCLHHVGEGELIPIPPKKDLSHANYGSLDPHSYSDWPELYSGKFQWLPCEVKLLDGGDCQIVSYINNAHPVQHKALYEVVEKVISWALPLWENSLSELPNPRIAYREVEYAEHPEPEPEGLSDDEDFDQNEFDDAYTKWLETQPIILPEPGEFVPPTEAGNLNIQRHFPETNLQVIVKLANIELTPEKPNYNGGSWHIEGQLNERICATALYYYDNENINENTLDFRKRATIDEELSYEQGRHEFLQAVFGFGDDVGSYGGDNTTQHIGGVLCKEGRLLTFPNTIQHRVSSFSLTDPSKPGHRKILALFLVDPHHRVISSANEWAQEKQGLVDQVLSRLPAELQSMVEKGLDPLMTMEEAKKLRLELMEERGRDSAAANIEFERGDFSLCEH</sequence>
<dbReference type="RefSeq" id="XP_056481143.1">
    <property type="nucleotide sequence ID" value="XM_056637636.1"/>
</dbReference>
<evidence type="ECO:0000313" key="4">
    <source>
        <dbReference type="Proteomes" id="UP001147747"/>
    </source>
</evidence>
<evidence type="ECO:0000313" key="3">
    <source>
        <dbReference type="EMBL" id="KAJ5376113.1"/>
    </source>
</evidence>
<dbReference type="AlphaFoldDB" id="A0A9W9SCH7"/>
<dbReference type="InterPro" id="IPR049192">
    <property type="entry name" value="DUF4246_C"/>
</dbReference>
<comment type="caution">
    <text evidence="3">The sequence shown here is derived from an EMBL/GenBank/DDBJ whole genome shotgun (WGS) entry which is preliminary data.</text>
</comment>
<dbReference type="Pfam" id="PF21666">
    <property type="entry name" value="DUF4246_N"/>
    <property type="match status" value="1"/>
</dbReference>
<dbReference type="PANTHER" id="PTHR33119:SF1">
    <property type="entry name" value="FE2OG DIOXYGENASE DOMAIN-CONTAINING PROTEIN"/>
    <property type="match status" value="1"/>
</dbReference>